<dbReference type="STRING" id="78915.A0A4P9XFX0"/>
<evidence type="ECO:0000256" key="1">
    <source>
        <dbReference type="SAM" id="MobiDB-lite"/>
    </source>
</evidence>
<dbReference type="InterPro" id="IPR035940">
    <property type="entry name" value="CAP_sf"/>
</dbReference>
<keyword evidence="5" id="KW-1185">Reference proteome</keyword>
<feature type="compositionally biased region" description="Pro residues" evidence="1">
    <location>
        <begin position="168"/>
        <end position="256"/>
    </location>
</feature>
<dbReference type="Proteomes" id="UP000271241">
    <property type="component" value="Unassembled WGS sequence"/>
</dbReference>
<dbReference type="InterPro" id="IPR014044">
    <property type="entry name" value="CAP_dom"/>
</dbReference>
<feature type="domain" description="SCP" evidence="3">
    <location>
        <begin position="34"/>
        <end position="149"/>
    </location>
</feature>
<dbReference type="PANTHER" id="PTHR31157">
    <property type="entry name" value="SCP DOMAIN-CONTAINING PROTEIN"/>
    <property type="match status" value="1"/>
</dbReference>
<reference evidence="5" key="1">
    <citation type="journal article" date="2018" name="Nat. Microbiol.">
        <title>Leveraging single-cell genomics to expand the fungal tree of life.</title>
        <authorList>
            <person name="Ahrendt S.R."/>
            <person name="Quandt C.A."/>
            <person name="Ciobanu D."/>
            <person name="Clum A."/>
            <person name="Salamov A."/>
            <person name="Andreopoulos B."/>
            <person name="Cheng J.F."/>
            <person name="Woyke T."/>
            <person name="Pelin A."/>
            <person name="Henrissat B."/>
            <person name="Reynolds N.K."/>
            <person name="Benny G.L."/>
            <person name="Smith M.E."/>
            <person name="James T.Y."/>
            <person name="Grigoriev I.V."/>
        </authorList>
    </citation>
    <scope>NUCLEOTIDE SEQUENCE [LARGE SCALE GENOMIC DNA]</scope>
    <source>
        <strain evidence="5">RSA 1356</strain>
    </source>
</reference>
<dbReference type="CDD" id="cd05379">
    <property type="entry name" value="CAP_bacterial"/>
    <property type="match status" value="1"/>
</dbReference>
<dbReference type="SUPFAM" id="SSF55797">
    <property type="entry name" value="PR-1-like"/>
    <property type="match status" value="1"/>
</dbReference>
<evidence type="ECO:0000256" key="2">
    <source>
        <dbReference type="SAM" id="SignalP"/>
    </source>
</evidence>
<dbReference type="Gene3D" id="3.40.33.10">
    <property type="entry name" value="CAP"/>
    <property type="match status" value="1"/>
</dbReference>
<dbReference type="PANTHER" id="PTHR31157:SF1">
    <property type="entry name" value="SCP DOMAIN-CONTAINING PROTEIN"/>
    <property type="match status" value="1"/>
</dbReference>
<feature type="region of interest" description="Disordered" evidence="1">
    <location>
        <begin position="312"/>
        <end position="414"/>
    </location>
</feature>
<evidence type="ECO:0000313" key="4">
    <source>
        <dbReference type="EMBL" id="RKP04496.1"/>
    </source>
</evidence>
<feature type="chain" id="PRO_5020958538" description="SCP domain-containing protein" evidence="2">
    <location>
        <begin position="25"/>
        <end position="414"/>
    </location>
</feature>
<evidence type="ECO:0000313" key="5">
    <source>
        <dbReference type="Proteomes" id="UP000271241"/>
    </source>
</evidence>
<feature type="compositionally biased region" description="Low complexity" evidence="1">
    <location>
        <begin position="319"/>
        <end position="388"/>
    </location>
</feature>
<dbReference type="AlphaFoldDB" id="A0A4P9XFX0"/>
<evidence type="ECO:0000259" key="3">
    <source>
        <dbReference type="Pfam" id="PF00188"/>
    </source>
</evidence>
<dbReference type="EMBL" id="KZ993682">
    <property type="protein sequence ID" value="RKP04496.1"/>
    <property type="molecule type" value="Genomic_DNA"/>
</dbReference>
<accession>A0A4P9XFX0</accession>
<name>A0A4P9XFX0_9FUNG</name>
<sequence length="414" mass="42837">MRSAALSFSALALMAAVGLAGVDAAADVNKMLCLVNRARVQNGLRPLGLHSGLIRAAEYHSQFMASRNQMLHQLPGEQALFPRIDALDPNNNWRGVAENIAFGQKNEEEVTDVWLKSPGHLANIMGRYTHFGGAMVVGNDGLNYWTQDFGSDNQEHSFPICPGSDSPAPAPAPTPSPSPSPAPQPTQAPQPSSSPAPQPTQAPQPSSSPAPRPTQTPQPAPSSSPAPRPTQAPQPSPPPAPQPTSTPVPRPYPASPVPGQGANCQAGSVKCDGAQILYCNKSHGWIRYSCPGGSTCRTTRFDQRTTYTYCARNTKDDSPSYPSASVPPSSTLAPTPTSVPTTTSVPASTQTPAPVPTSSASTPIPVPVTSTPVPAPATTPSATTTAPSGADNNGATVQPSTAQPTTTPCAQATQ</sequence>
<gene>
    <name evidence="4" type="ORF">THASP1DRAFT_33730</name>
</gene>
<dbReference type="Pfam" id="PF00188">
    <property type="entry name" value="CAP"/>
    <property type="match status" value="1"/>
</dbReference>
<protein>
    <recommendedName>
        <fullName evidence="3">SCP domain-containing protein</fullName>
    </recommendedName>
</protein>
<feature type="signal peptide" evidence="2">
    <location>
        <begin position="1"/>
        <end position="24"/>
    </location>
</feature>
<feature type="region of interest" description="Disordered" evidence="1">
    <location>
        <begin position="155"/>
        <end position="259"/>
    </location>
</feature>
<feature type="compositionally biased region" description="Low complexity" evidence="1">
    <location>
        <begin position="395"/>
        <end position="414"/>
    </location>
</feature>
<organism evidence="4 5">
    <name type="scientific">Thamnocephalis sphaerospora</name>
    <dbReference type="NCBI Taxonomy" id="78915"/>
    <lineage>
        <taxon>Eukaryota</taxon>
        <taxon>Fungi</taxon>
        <taxon>Fungi incertae sedis</taxon>
        <taxon>Zoopagomycota</taxon>
        <taxon>Zoopagomycotina</taxon>
        <taxon>Zoopagomycetes</taxon>
        <taxon>Zoopagales</taxon>
        <taxon>Sigmoideomycetaceae</taxon>
        <taxon>Thamnocephalis</taxon>
    </lineage>
</organism>
<keyword evidence="2" id="KW-0732">Signal</keyword>
<dbReference type="OrthoDB" id="568194at2759"/>
<proteinExistence type="predicted"/>